<evidence type="ECO:0000256" key="1">
    <source>
        <dbReference type="ARBA" id="ARBA00004514"/>
    </source>
</evidence>
<dbReference type="STRING" id="1193502.SHALO_1360"/>
<comment type="similarity">
    <text evidence="2">Belongs to the FliS family.</text>
</comment>
<dbReference type="GO" id="GO:0005829">
    <property type="term" value="C:cytosol"/>
    <property type="evidence" value="ECO:0007669"/>
    <property type="project" value="UniProtKB-SubCell"/>
</dbReference>
<keyword evidence="7" id="KW-1185">Reference proteome</keyword>
<dbReference type="PANTHER" id="PTHR34773:SF1">
    <property type="entry name" value="FLAGELLAR SECRETION CHAPERONE FLIS"/>
    <property type="match status" value="1"/>
</dbReference>
<accession>A0A1D7TJH7</accession>
<evidence type="ECO:0000313" key="7">
    <source>
        <dbReference type="Proteomes" id="UP000094609"/>
    </source>
</evidence>
<dbReference type="PATRIC" id="fig|1193502.14.peg.1380"/>
<dbReference type="KEGG" id="shal:SHALO_1360"/>
<dbReference type="PIRSF" id="PIRSF039090">
    <property type="entry name" value="Flis"/>
    <property type="match status" value="1"/>
</dbReference>
<evidence type="ECO:0000256" key="4">
    <source>
        <dbReference type="ARBA" id="ARBA00022795"/>
    </source>
</evidence>
<dbReference type="GO" id="GO:0071973">
    <property type="term" value="P:bacterial-type flagellum-dependent cell motility"/>
    <property type="evidence" value="ECO:0007669"/>
    <property type="project" value="TreeGrafter"/>
</dbReference>
<dbReference type="InterPro" id="IPR036584">
    <property type="entry name" value="FliS_sf"/>
</dbReference>
<evidence type="ECO:0000256" key="2">
    <source>
        <dbReference type="ARBA" id="ARBA00008787"/>
    </source>
</evidence>
<dbReference type="AlphaFoldDB" id="A0A1D7TJH7"/>
<protein>
    <submittedName>
        <fullName evidence="6">Flagellar biosynthesis protein FliS</fullName>
    </submittedName>
</protein>
<dbReference type="Pfam" id="PF02561">
    <property type="entry name" value="FliS"/>
    <property type="match status" value="1"/>
</dbReference>
<keyword evidence="6" id="KW-0969">Cilium</keyword>
<reference evidence="7" key="1">
    <citation type="submission" date="2016-08" db="EMBL/GenBank/DDBJ databases">
        <title>Complete genome sequence of the organohalide-respiring Epsilonproteobacterium Sulfurospirillum halorespirans.</title>
        <authorList>
            <person name="Goris T."/>
            <person name="Zimmermann J."/>
            <person name="Schenz B."/>
            <person name="Lemos M."/>
            <person name="Hackermueller J."/>
            <person name="Diekert G."/>
        </authorList>
    </citation>
    <scope>NUCLEOTIDE SEQUENCE [LARGE SCALE GENOMIC DNA]</scope>
    <source>
        <strain>DSM 13726</strain>
        <strain evidence="7">PCE-M2</strain>
    </source>
</reference>
<evidence type="ECO:0000313" key="6">
    <source>
        <dbReference type="EMBL" id="AOO65136.1"/>
    </source>
</evidence>
<keyword evidence="4" id="KW-1005">Bacterial flagellum biogenesis</keyword>
<dbReference type="InterPro" id="IPR003713">
    <property type="entry name" value="FliS"/>
</dbReference>
<organism evidence="6 7">
    <name type="scientific">Sulfurospirillum halorespirans DSM 13726</name>
    <dbReference type="NCBI Taxonomy" id="1193502"/>
    <lineage>
        <taxon>Bacteria</taxon>
        <taxon>Pseudomonadati</taxon>
        <taxon>Campylobacterota</taxon>
        <taxon>Epsilonproteobacteria</taxon>
        <taxon>Campylobacterales</taxon>
        <taxon>Sulfurospirillaceae</taxon>
        <taxon>Sulfurospirillum</taxon>
    </lineage>
</organism>
<evidence type="ECO:0000256" key="3">
    <source>
        <dbReference type="ARBA" id="ARBA00022490"/>
    </source>
</evidence>
<dbReference type="RefSeq" id="WP_069477938.1">
    <property type="nucleotide sequence ID" value="NZ_CP017111.1"/>
</dbReference>
<gene>
    <name evidence="6" type="ORF">SHALO_1360</name>
</gene>
<dbReference type="Gene3D" id="1.20.120.340">
    <property type="entry name" value="Flagellar protein FliS"/>
    <property type="match status" value="1"/>
</dbReference>
<proteinExistence type="inferred from homology"/>
<dbReference type="CDD" id="cd16098">
    <property type="entry name" value="FliS"/>
    <property type="match status" value="1"/>
</dbReference>
<name>A0A1D7TJH7_9BACT</name>
<dbReference type="EMBL" id="CP017111">
    <property type="protein sequence ID" value="AOO65136.1"/>
    <property type="molecule type" value="Genomic_DNA"/>
</dbReference>
<dbReference type="NCBIfam" id="TIGR00208">
    <property type="entry name" value="fliS"/>
    <property type="match status" value="1"/>
</dbReference>
<dbReference type="PANTHER" id="PTHR34773">
    <property type="entry name" value="FLAGELLAR SECRETION CHAPERONE FLIS"/>
    <property type="match status" value="1"/>
</dbReference>
<evidence type="ECO:0000256" key="5">
    <source>
        <dbReference type="ARBA" id="ARBA00023186"/>
    </source>
</evidence>
<sequence>MYTNLAYSTYSQNNISIESPEKLIKMLYEGVLRFSSQAKKAIEDKDIEKRTYWINRTSAIFAELIHSLNYDGGPVAFYLRGLYTYQLQLLSDANLKNDTAKLDEVINVARGLLEAWKEETEHVMV</sequence>
<keyword evidence="6" id="KW-0282">Flagellum</keyword>
<dbReference type="GO" id="GO:0044780">
    <property type="term" value="P:bacterial-type flagellum assembly"/>
    <property type="evidence" value="ECO:0007669"/>
    <property type="project" value="InterPro"/>
</dbReference>
<keyword evidence="3" id="KW-0963">Cytoplasm</keyword>
<keyword evidence="6" id="KW-0966">Cell projection</keyword>
<dbReference type="SUPFAM" id="SSF101116">
    <property type="entry name" value="Flagellar export chaperone FliS"/>
    <property type="match status" value="1"/>
</dbReference>
<keyword evidence="5" id="KW-0143">Chaperone</keyword>
<dbReference type="Proteomes" id="UP000094609">
    <property type="component" value="Chromosome"/>
</dbReference>
<comment type="subcellular location">
    <subcellularLocation>
        <location evidence="1">Cytoplasm</location>
        <location evidence="1">Cytosol</location>
    </subcellularLocation>
</comment>